<comment type="caution">
    <text evidence="14">The sequence shown here is derived from an EMBL/GenBank/DDBJ whole genome shotgun (WGS) entry which is preliminary data.</text>
</comment>
<comment type="subcellular location">
    <subcellularLocation>
        <location evidence="1">Cell membrane</location>
        <topology evidence="1">Single-pass membrane protein</topology>
    </subcellularLocation>
</comment>
<comment type="function">
    <text evidence="12">Catalyzes the acylation of glycosyl-4,4'-diaponeurosporenoate, i.e. the esterification of glucose at the C6'' position with the carboxyl group of the C(15) fatty acid 12-methyltetradecanoic acid, to yield staphyloxanthin. This is the last step in the biosynthesis of this orange pigment, present in most staphylococci strains.</text>
</comment>
<evidence type="ECO:0000256" key="5">
    <source>
        <dbReference type="ARBA" id="ARBA00022729"/>
    </source>
</evidence>
<dbReference type="Proteomes" id="UP000727993">
    <property type="component" value="Unassembled WGS sequence"/>
</dbReference>
<keyword evidence="7 13" id="KW-0472">Membrane</keyword>
<feature type="transmembrane region" description="Helical" evidence="13">
    <location>
        <begin position="113"/>
        <end position="131"/>
    </location>
</feature>
<dbReference type="EMBL" id="JADJZA010000001">
    <property type="protein sequence ID" value="MBK9295720.1"/>
    <property type="molecule type" value="Genomic_DNA"/>
</dbReference>
<proteinExistence type="inferred from homology"/>
<evidence type="ECO:0000256" key="8">
    <source>
        <dbReference type="ARBA" id="ARBA00023315"/>
    </source>
</evidence>
<name>A0A936N978_9ACTN</name>
<gene>
    <name evidence="14" type="ORF">IPN02_02345</name>
</gene>
<evidence type="ECO:0000313" key="15">
    <source>
        <dbReference type="Proteomes" id="UP000727993"/>
    </source>
</evidence>
<evidence type="ECO:0000313" key="14">
    <source>
        <dbReference type="EMBL" id="MBK9295720.1"/>
    </source>
</evidence>
<protein>
    <recommendedName>
        <fullName evidence="11">Glycosyl-4,4'-diaponeurosporenoate acyltransferase</fullName>
    </recommendedName>
</protein>
<keyword evidence="4 13" id="KW-0812">Transmembrane</keyword>
<evidence type="ECO:0000256" key="9">
    <source>
        <dbReference type="ARBA" id="ARBA00023588"/>
    </source>
</evidence>
<organism evidence="14 15">
    <name type="scientific">Candidatus Neomicrothrix subdominans</name>
    <dbReference type="NCBI Taxonomy" id="2954438"/>
    <lineage>
        <taxon>Bacteria</taxon>
        <taxon>Bacillati</taxon>
        <taxon>Actinomycetota</taxon>
        <taxon>Acidimicrobiia</taxon>
        <taxon>Acidimicrobiales</taxon>
        <taxon>Microthrixaceae</taxon>
        <taxon>Candidatus Neomicrothrix</taxon>
    </lineage>
</organism>
<dbReference type="Pfam" id="PF18927">
    <property type="entry name" value="CrtO"/>
    <property type="match status" value="1"/>
</dbReference>
<evidence type="ECO:0000256" key="7">
    <source>
        <dbReference type="ARBA" id="ARBA00023136"/>
    </source>
</evidence>
<keyword evidence="3" id="KW-0808">Transferase</keyword>
<keyword evidence="2" id="KW-1003">Cell membrane</keyword>
<comment type="pathway">
    <text evidence="9">Carotenoid biosynthesis; staphyloxanthin biosynthesis; staphyloxanthin from farnesyl diphosphate: step 5/5.</text>
</comment>
<evidence type="ECO:0000256" key="4">
    <source>
        <dbReference type="ARBA" id="ARBA00022692"/>
    </source>
</evidence>
<comment type="similarity">
    <text evidence="10">Belongs to the acyltransferase CrtO family.</text>
</comment>
<evidence type="ECO:0000256" key="11">
    <source>
        <dbReference type="ARBA" id="ARBA00023667"/>
    </source>
</evidence>
<dbReference type="GO" id="GO:0005886">
    <property type="term" value="C:plasma membrane"/>
    <property type="evidence" value="ECO:0007669"/>
    <property type="project" value="UniProtKB-SubCell"/>
</dbReference>
<evidence type="ECO:0000256" key="3">
    <source>
        <dbReference type="ARBA" id="ARBA00022679"/>
    </source>
</evidence>
<sequence length="154" mass="18111">MSVAAWLLIGLTSGYYFNRLPVSRFAHDNIVTRQRSFEAHGAVYQRYLRIRRWKDRLPEAGDFFAGGFSKRHLNSRSEEHLNRFVAETRRAEMVHWTNLCAGPLFLIWCRPTVGGLMVLFGVVSQLPFIAIQRFNRARLQRVLTRCKHRQRAHR</sequence>
<evidence type="ECO:0000256" key="6">
    <source>
        <dbReference type="ARBA" id="ARBA00022989"/>
    </source>
</evidence>
<evidence type="ECO:0000256" key="1">
    <source>
        <dbReference type="ARBA" id="ARBA00004162"/>
    </source>
</evidence>
<reference evidence="14 15" key="1">
    <citation type="submission" date="2020-10" db="EMBL/GenBank/DDBJ databases">
        <title>Connecting structure to function with the recovery of over 1000 high-quality activated sludge metagenome-assembled genomes encoding full-length rRNA genes using long-read sequencing.</title>
        <authorList>
            <person name="Singleton C.M."/>
            <person name="Petriglieri F."/>
            <person name="Kristensen J.M."/>
            <person name="Kirkegaard R.H."/>
            <person name="Michaelsen T.Y."/>
            <person name="Andersen M.H."/>
            <person name="Karst S.M."/>
            <person name="Dueholm M.S."/>
            <person name="Nielsen P.H."/>
            <person name="Albertsen M."/>
        </authorList>
    </citation>
    <scope>NUCLEOTIDE SEQUENCE [LARGE SCALE GENOMIC DNA]</scope>
    <source>
        <strain evidence="14">Lyne_18-Q3-R50-59_MAXAC.006</strain>
    </source>
</reference>
<dbReference type="AlphaFoldDB" id="A0A936N978"/>
<evidence type="ECO:0000256" key="2">
    <source>
        <dbReference type="ARBA" id="ARBA00022475"/>
    </source>
</evidence>
<keyword evidence="6 13" id="KW-1133">Transmembrane helix</keyword>
<evidence type="ECO:0000256" key="10">
    <source>
        <dbReference type="ARBA" id="ARBA00023603"/>
    </source>
</evidence>
<accession>A0A936N978</accession>
<dbReference type="GO" id="GO:0016746">
    <property type="term" value="F:acyltransferase activity"/>
    <property type="evidence" value="ECO:0007669"/>
    <property type="project" value="UniProtKB-KW"/>
</dbReference>
<keyword evidence="8" id="KW-0012">Acyltransferase</keyword>
<dbReference type="InterPro" id="IPR044021">
    <property type="entry name" value="CrtO"/>
</dbReference>
<keyword evidence="5" id="KW-0732">Signal</keyword>
<evidence type="ECO:0000256" key="13">
    <source>
        <dbReference type="SAM" id="Phobius"/>
    </source>
</evidence>
<evidence type="ECO:0000256" key="12">
    <source>
        <dbReference type="ARBA" id="ARBA00025324"/>
    </source>
</evidence>